<dbReference type="AlphaFoldDB" id="A0A7S3V9Q2"/>
<evidence type="ECO:0000313" key="1">
    <source>
        <dbReference type="EMBL" id="CAE0466673.1"/>
    </source>
</evidence>
<dbReference type="InterPro" id="IPR036770">
    <property type="entry name" value="Ankyrin_rpt-contain_sf"/>
</dbReference>
<reference evidence="1" key="1">
    <citation type="submission" date="2021-01" db="EMBL/GenBank/DDBJ databases">
        <authorList>
            <person name="Corre E."/>
            <person name="Pelletier E."/>
            <person name="Niang G."/>
            <person name="Scheremetjew M."/>
            <person name="Finn R."/>
            <person name="Kale V."/>
            <person name="Holt S."/>
            <person name="Cochrane G."/>
            <person name="Meng A."/>
            <person name="Brown T."/>
            <person name="Cohen L."/>
        </authorList>
    </citation>
    <scope>NUCLEOTIDE SEQUENCE</scope>
    <source>
        <strain evidence="1">MM31A-1</strain>
    </source>
</reference>
<proteinExistence type="predicted"/>
<gene>
    <name evidence="1" type="ORF">CDEB00056_LOCUS11525</name>
</gene>
<accession>A0A7S3V9Q2</accession>
<sequence length="157" mass="17885">MTPLHILSMNPHAPTDGISSLLKASITAANVRDNRGKTALYYALHYNPCAFVRMYAYLLEHSIEIDIYSWFVYLNDHYEEEKDHGCTPLHVLAQNPFVPADAITRLMELKMDAVFFLDSEGMSPLDYARECNVEGLVLMIAILCNHRNAMDGFDDRE</sequence>
<protein>
    <submittedName>
        <fullName evidence="1">Uncharacterized protein</fullName>
    </submittedName>
</protein>
<organism evidence="1">
    <name type="scientific">Chaetoceros debilis</name>
    <dbReference type="NCBI Taxonomy" id="122233"/>
    <lineage>
        <taxon>Eukaryota</taxon>
        <taxon>Sar</taxon>
        <taxon>Stramenopiles</taxon>
        <taxon>Ochrophyta</taxon>
        <taxon>Bacillariophyta</taxon>
        <taxon>Coscinodiscophyceae</taxon>
        <taxon>Chaetocerotophycidae</taxon>
        <taxon>Chaetocerotales</taxon>
        <taxon>Chaetocerotaceae</taxon>
        <taxon>Chaetoceros</taxon>
    </lineage>
</organism>
<name>A0A7S3V9Q2_9STRA</name>
<dbReference type="Gene3D" id="1.25.40.20">
    <property type="entry name" value="Ankyrin repeat-containing domain"/>
    <property type="match status" value="1"/>
</dbReference>
<dbReference type="EMBL" id="HBIO01014915">
    <property type="protein sequence ID" value="CAE0466673.1"/>
    <property type="molecule type" value="Transcribed_RNA"/>
</dbReference>
<dbReference type="SUPFAM" id="SSF48403">
    <property type="entry name" value="Ankyrin repeat"/>
    <property type="match status" value="1"/>
</dbReference>